<gene>
    <name evidence="2" type="ORF">ACFQ2N_10960</name>
</gene>
<feature type="signal peptide" evidence="1">
    <location>
        <begin position="1"/>
        <end position="15"/>
    </location>
</feature>
<evidence type="ECO:0000313" key="2">
    <source>
        <dbReference type="EMBL" id="MFD1042860.1"/>
    </source>
</evidence>
<dbReference type="RefSeq" id="WP_162375312.1">
    <property type="nucleotide sequence ID" value="NZ_JBHTKN010000007.1"/>
</dbReference>
<organism evidence="2 3">
    <name type="scientific">Pseudoxanthomonas kaohsiungensis</name>
    <dbReference type="NCBI Taxonomy" id="283923"/>
    <lineage>
        <taxon>Bacteria</taxon>
        <taxon>Pseudomonadati</taxon>
        <taxon>Pseudomonadota</taxon>
        <taxon>Gammaproteobacteria</taxon>
        <taxon>Lysobacterales</taxon>
        <taxon>Lysobacteraceae</taxon>
        <taxon>Pseudoxanthomonas</taxon>
    </lineage>
</organism>
<sequence>MLGLLGLLVALPLAAAEPAEQDGKPTKEMLAEFRNELQSVETEIVSKSVSLSTEEATRFWPVFKRFQAEQAAVIDAQVAAVREYADDYAAMTDQDSLEYVQALLDRDQRIHDLREKYLREYAKVIDPGQAARVIQISRRLGLASQARLANAIPLVN</sequence>
<keyword evidence="3" id="KW-1185">Reference proteome</keyword>
<dbReference type="EMBL" id="JBHTKN010000007">
    <property type="protein sequence ID" value="MFD1042860.1"/>
    <property type="molecule type" value="Genomic_DNA"/>
</dbReference>
<evidence type="ECO:0000313" key="3">
    <source>
        <dbReference type="Proteomes" id="UP001597033"/>
    </source>
</evidence>
<evidence type="ECO:0000256" key="1">
    <source>
        <dbReference type="SAM" id="SignalP"/>
    </source>
</evidence>
<evidence type="ECO:0008006" key="4">
    <source>
        <dbReference type="Google" id="ProtNLM"/>
    </source>
</evidence>
<keyword evidence="1" id="KW-0732">Signal</keyword>
<reference evidence="3" key="1">
    <citation type="journal article" date="2019" name="Int. J. Syst. Evol. Microbiol.">
        <title>The Global Catalogue of Microorganisms (GCM) 10K type strain sequencing project: providing services to taxonomists for standard genome sequencing and annotation.</title>
        <authorList>
            <consortium name="The Broad Institute Genomics Platform"/>
            <consortium name="The Broad Institute Genome Sequencing Center for Infectious Disease"/>
            <person name="Wu L."/>
            <person name="Ma J."/>
        </authorList>
    </citation>
    <scope>NUCLEOTIDE SEQUENCE [LARGE SCALE GENOMIC DNA]</scope>
    <source>
        <strain evidence="3">CCUG 55854</strain>
    </source>
</reference>
<dbReference type="Proteomes" id="UP001597033">
    <property type="component" value="Unassembled WGS sequence"/>
</dbReference>
<proteinExistence type="predicted"/>
<feature type="chain" id="PRO_5047265869" description="Transcriptional regulator" evidence="1">
    <location>
        <begin position="16"/>
        <end position="156"/>
    </location>
</feature>
<comment type="caution">
    <text evidence="2">The sequence shown here is derived from an EMBL/GenBank/DDBJ whole genome shotgun (WGS) entry which is preliminary data.</text>
</comment>
<accession>A0ABW3LY60</accession>
<name>A0ABW3LY60_9GAMM</name>
<protein>
    <recommendedName>
        <fullName evidence="4">Transcriptional regulator</fullName>
    </recommendedName>
</protein>